<reference evidence="1" key="1">
    <citation type="submission" date="2018-11" db="EMBL/GenBank/DDBJ databases">
        <authorList>
            <person name="Grassa J C."/>
        </authorList>
    </citation>
    <scope>NUCLEOTIDE SEQUENCE [LARGE SCALE GENOMIC DNA]</scope>
</reference>
<evidence type="ECO:0000313" key="1">
    <source>
        <dbReference type="EnsemblPlants" id="cds.evm.model.07.1115"/>
    </source>
</evidence>
<sequence length="127" mass="14931">MPQELGYIFPFRFLFKPKRKNLNMGFRVIEESEINMMLDDLRGRNYREANIYLVLLDSVFVVEWRVDEEVVTHVPQPQPDKLDKCILEKLPSDSDLVADVVVNLKGHHDRNDEFFNKLLQRGDLAAQ</sequence>
<organism evidence="1 2">
    <name type="scientific">Cannabis sativa</name>
    <name type="common">Hemp</name>
    <name type="synonym">Marijuana</name>
    <dbReference type="NCBI Taxonomy" id="3483"/>
    <lineage>
        <taxon>Eukaryota</taxon>
        <taxon>Viridiplantae</taxon>
        <taxon>Streptophyta</taxon>
        <taxon>Embryophyta</taxon>
        <taxon>Tracheophyta</taxon>
        <taxon>Spermatophyta</taxon>
        <taxon>Magnoliopsida</taxon>
        <taxon>eudicotyledons</taxon>
        <taxon>Gunneridae</taxon>
        <taxon>Pentapetalae</taxon>
        <taxon>rosids</taxon>
        <taxon>fabids</taxon>
        <taxon>Rosales</taxon>
        <taxon>Cannabaceae</taxon>
        <taxon>Cannabis</taxon>
    </lineage>
</organism>
<name>A0A803Q1D2_CANSA</name>
<accession>A0A803Q1D2</accession>
<dbReference type="Gramene" id="evm.model.07.1115">
    <property type="protein sequence ID" value="cds.evm.model.07.1115"/>
    <property type="gene ID" value="evm.TU.07.1115"/>
</dbReference>
<proteinExistence type="predicted"/>
<dbReference type="AlphaFoldDB" id="A0A803Q1D2"/>
<protein>
    <submittedName>
        <fullName evidence="1">Uncharacterized protein</fullName>
    </submittedName>
</protein>
<dbReference type="EnsemblPlants" id="evm.model.07.1115">
    <property type="protein sequence ID" value="cds.evm.model.07.1115"/>
    <property type="gene ID" value="evm.TU.07.1115"/>
</dbReference>
<evidence type="ECO:0000313" key="2">
    <source>
        <dbReference type="Proteomes" id="UP000596661"/>
    </source>
</evidence>
<dbReference type="Proteomes" id="UP000596661">
    <property type="component" value="Chromosome 7"/>
</dbReference>
<keyword evidence="2" id="KW-1185">Reference proteome</keyword>
<dbReference type="EMBL" id="UZAU01000655">
    <property type="status" value="NOT_ANNOTATED_CDS"/>
    <property type="molecule type" value="Genomic_DNA"/>
</dbReference>
<reference evidence="1" key="2">
    <citation type="submission" date="2021-03" db="UniProtKB">
        <authorList>
            <consortium name="EnsemblPlants"/>
        </authorList>
    </citation>
    <scope>IDENTIFICATION</scope>
</reference>